<evidence type="ECO:0000256" key="1">
    <source>
        <dbReference type="SAM" id="Coils"/>
    </source>
</evidence>
<evidence type="ECO:0000259" key="2">
    <source>
        <dbReference type="Pfam" id="PF15070"/>
    </source>
</evidence>
<evidence type="ECO:0000313" key="5">
    <source>
        <dbReference type="RefSeq" id="XP_021105144.1"/>
    </source>
</evidence>
<evidence type="ECO:0000313" key="3">
    <source>
        <dbReference type="Proteomes" id="UP000694906"/>
    </source>
</evidence>
<evidence type="ECO:0000313" key="6">
    <source>
        <dbReference type="RefSeq" id="XP_021105145.1"/>
    </source>
</evidence>
<dbReference type="Proteomes" id="UP000694906">
    <property type="component" value="Unplaced"/>
</dbReference>
<dbReference type="RefSeq" id="XP_021105143.1">
    <property type="nucleotide sequence ID" value="XM_021249484.1"/>
</dbReference>
<dbReference type="RefSeq" id="XP_021105145.1">
    <property type="nucleotide sequence ID" value="XM_021249486.1"/>
</dbReference>
<dbReference type="InterPro" id="IPR043976">
    <property type="entry name" value="GOLGA_cons_dom"/>
</dbReference>
<dbReference type="RefSeq" id="XP_021105146.1">
    <property type="nucleotide sequence ID" value="XM_021249487.1"/>
</dbReference>
<dbReference type="Pfam" id="PF15070">
    <property type="entry name" value="GOLGA2L5"/>
    <property type="match status" value="1"/>
</dbReference>
<dbReference type="RefSeq" id="XP_021105144.1">
    <property type="nucleotide sequence ID" value="XM_021249485.1"/>
</dbReference>
<dbReference type="GeneID" id="110347025"/>
<feature type="domain" description="Golgin subfamily A conserved" evidence="2">
    <location>
        <begin position="1"/>
        <end position="108"/>
    </location>
</feature>
<dbReference type="RefSeq" id="XP_021105148.1">
    <property type="nucleotide sequence ID" value="XM_021249489.1"/>
</dbReference>
<proteinExistence type="predicted"/>
<gene>
    <name evidence="4 5 6 7 8" type="primary">LOC110347025</name>
</gene>
<evidence type="ECO:0000313" key="4">
    <source>
        <dbReference type="RefSeq" id="XP_021105143.1"/>
    </source>
</evidence>
<organism evidence="3 4">
    <name type="scientific">Heterocephalus glaber</name>
    <name type="common">Naked mole rat</name>
    <dbReference type="NCBI Taxonomy" id="10181"/>
    <lineage>
        <taxon>Eukaryota</taxon>
        <taxon>Metazoa</taxon>
        <taxon>Chordata</taxon>
        <taxon>Craniata</taxon>
        <taxon>Vertebrata</taxon>
        <taxon>Euteleostomi</taxon>
        <taxon>Mammalia</taxon>
        <taxon>Eutheria</taxon>
        <taxon>Euarchontoglires</taxon>
        <taxon>Glires</taxon>
        <taxon>Rodentia</taxon>
        <taxon>Hystricomorpha</taxon>
        <taxon>Bathyergidae</taxon>
        <taxon>Heterocephalus</taxon>
    </lineage>
</organism>
<evidence type="ECO:0000313" key="7">
    <source>
        <dbReference type="RefSeq" id="XP_021105146.1"/>
    </source>
</evidence>
<evidence type="ECO:0000313" key="8">
    <source>
        <dbReference type="RefSeq" id="XP_021105148.1"/>
    </source>
</evidence>
<feature type="coiled-coil region" evidence="1">
    <location>
        <begin position="5"/>
        <end position="53"/>
    </location>
</feature>
<accession>A0AAX6S9N3</accession>
<keyword evidence="3" id="KW-1185">Reference proteome</keyword>
<keyword evidence="1" id="KW-0175">Coiled coil</keyword>
<reference evidence="4 5" key="1">
    <citation type="submission" date="2025-04" db="UniProtKB">
        <authorList>
            <consortium name="RefSeq"/>
        </authorList>
    </citation>
    <scope>IDENTIFICATION</scope>
</reference>
<protein>
    <submittedName>
        <fullName evidence="4 5">Golgin subfamily A member 2-like</fullName>
    </submittedName>
</protein>
<dbReference type="AlphaFoldDB" id="A0AAX6S9N3"/>
<name>A0AAX6S9N3_HETGA</name>
<sequence>MASALQSEQLERKELARKLGQLREKMVELTALMALKSQEAQQLQQQGEQLMSQVWQHAEAWQQLATEKKALSRRVLLHRQLVMQVQHTKQEETVALGRLCYELGETQVMKLLRRGPAWRAWLPLTSHFPGCPQEGLEASRLQDQESAPLRVLALAGAGWAEEGSETES</sequence>